<evidence type="ECO:0000256" key="1">
    <source>
        <dbReference type="SAM" id="MobiDB-lite"/>
    </source>
</evidence>
<sequence length="270" mass="26230">MALAAGAPAMAQDAAAAAPADGPNFAPGTVVYDSAGAEIGPISSDAGDNVVVTLNGNPVTLPKNAFTKTDKGPAITITLAQLTAAVGQAAAANEQALAAALVPGADIHGANGTAVLGKVKLVQGDNVVVTTPTGDVKLAKSAFFVSQAGLATNFTAEQFASAMQQANTAAAADDAAVAAALQPGADVHSLNGTAVLGKVKSFDDQNVVVTAATGDVSLPRSAFLMSSAGLSAGYTVEQFASAIGQGASESAAAPDATAEVEPATPEKSAN</sequence>
<gene>
    <name evidence="2" type="ORF">FHR21_003678</name>
</gene>
<comment type="caution">
    <text evidence="2">The sequence shown here is derived from an EMBL/GenBank/DDBJ whole genome shotgun (WGS) entry which is preliminary data.</text>
</comment>
<reference evidence="2 3" key="1">
    <citation type="submission" date="2020-08" db="EMBL/GenBank/DDBJ databases">
        <title>Genomic Encyclopedia of Type Strains, Phase IV (KMG-IV): sequencing the most valuable type-strain genomes for metagenomic binning, comparative biology and taxonomic classification.</title>
        <authorList>
            <person name="Goeker M."/>
        </authorList>
    </citation>
    <scope>NUCLEOTIDE SEQUENCE [LARGE SCALE GENOMIC DNA]</scope>
    <source>
        <strain evidence="2 3">DSM 27163</strain>
    </source>
</reference>
<organism evidence="2 3">
    <name type="scientific">Sphingopyxis panaciterrulae</name>
    <dbReference type="NCBI Taxonomy" id="462372"/>
    <lineage>
        <taxon>Bacteria</taxon>
        <taxon>Pseudomonadati</taxon>
        <taxon>Pseudomonadota</taxon>
        <taxon>Alphaproteobacteria</taxon>
        <taxon>Sphingomonadales</taxon>
        <taxon>Sphingomonadaceae</taxon>
        <taxon>Sphingopyxis</taxon>
    </lineage>
</organism>
<dbReference type="AlphaFoldDB" id="A0A7W9ES39"/>
<feature type="region of interest" description="Disordered" evidence="1">
    <location>
        <begin position="247"/>
        <end position="270"/>
    </location>
</feature>
<evidence type="ECO:0000313" key="2">
    <source>
        <dbReference type="EMBL" id="MBB5708299.1"/>
    </source>
</evidence>
<evidence type="ECO:0000313" key="3">
    <source>
        <dbReference type="Proteomes" id="UP000537161"/>
    </source>
</evidence>
<dbReference type="Proteomes" id="UP000537161">
    <property type="component" value="Unassembled WGS sequence"/>
</dbReference>
<protein>
    <submittedName>
        <fullName evidence="2">Uncharacterized protein</fullName>
    </submittedName>
</protein>
<name>A0A7W9ES39_9SPHN</name>
<accession>A0A7W9ES39</accession>
<dbReference type="RefSeq" id="WP_184100896.1">
    <property type="nucleotide sequence ID" value="NZ_JACIJH010000016.1"/>
</dbReference>
<proteinExistence type="predicted"/>
<keyword evidence="3" id="KW-1185">Reference proteome</keyword>
<dbReference type="EMBL" id="JACIJH010000016">
    <property type="protein sequence ID" value="MBB5708299.1"/>
    <property type="molecule type" value="Genomic_DNA"/>
</dbReference>